<evidence type="ECO:0000256" key="3">
    <source>
        <dbReference type="ARBA" id="ARBA00022840"/>
    </source>
</evidence>
<evidence type="ECO:0000259" key="4">
    <source>
        <dbReference type="PROSITE" id="PS50893"/>
    </source>
</evidence>
<dbReference type="Proteomes" id="UP000306628">
    <property type="component" value="Unassembled WGS sequence"/>
</dbReference>
<dbReference type="PANTHER" id="PTHR24220:SF86">
    <property type="entry name" value="ABC TRANSPORTER ABCH.1"/>
    <property type="match status" value="1"/>
</dbReference>
<dbReference type="InterPro" id="IPR015854">
    <property type="entry name" value="ABC_transpr_LolD-like"/>
</dbReference>
<protein>
    <submittedName>
        <fullName evidence="5">ABC transporter ATP-binding protein</fullName>
    </submittedName>
</protein>
<name>A0A5S4G1D9_9ACTN</name>
<keyword evidence="2" id="KW-0547">Nucleotide-binding</keyword>
<dbReference type="PROSITE" id="PS00211">
    <property type="entry name" value="ABC_TRANSPORTER_1"/>
    <property type="match status" value="1"/>
</dbReference>
<dbReference type="PROSITE" id="PS50893">
    <property type="entry name" value="ABC_TRANSPORTER_2"/>
    <property type="match status" value="1"/>
</dbReference>
<evidence type="ECO:0000313" key="6">
    <source>
        <dbReference type="Proteomes" id="UP000306628"/>
    </source>
</evidence>
<dbReference type="EMBL" id="VCKX01000187">
    <property type="protein sequence ID" value="TMR26786.1"/>
    <property type="molecule type" value="Genomic_DNA"/>
</dbReference>
<dbReference type="InterPro" id="IPR027417">
    <property type="entry name" value="P-loop_NTPase"/>
</dbReference>
<proteinExistence type="predicted"/>
<dbReference type="SMART" id="SM00382">
    <property type="entry name" value="AAA"/>
    <property type="match status" value="1"/>
</dbReference>
<dbReference type="AlphaFoldDB" id="A0A5S4G1D9"/>
<accession>A0A5S4G1D9</accession>
<evidence type="ECO:0000256" key="1">
    <source>
        <dbReference type="ARBA" id="ARBA00022448"/>
    </source>
</evidence>
<feature type="domain" description="ABC transporter" evidence="4">
    <location>
        <begin position="69"/>
        <end position="302"/>
    </location>
</feature>
<dbReference type="PANTHER" id="PTHR24220">
    <property type="entry name" value="IMPORT ATP-BINDING PROTEIN"/>
    <property type="match status" value="1"/>
</dbReference>
<reference evidence="5 6" key="1">
    <citation type="submission" date="2019-05" db="EMBL/GenBank/DDBJ databases">
        <title>Draft genome sequence of Nonomuraea zeae DSM 100528.</title>
        <authorList>
            <person name="Saricaoglu S."/>
            <person name="Isik K."/>
        </authorList>
    </citation>
    <scope>NUCLEOTIDE SEQUENCE [LARGE SCALE GENOMIC DNA]</scope>
    <source>
        <strain evidence="5 6">DSM 100528</strain>
    </source>
</reference>
<dbReference type="InterPro" id="IPR017911">
    <property type="entry name" value="MacB-like_ATP-bd"/>
</dbReference>
<dbReference type="Pfam" id="PF00005">
    <property type="entry name" value="ABC_tran"/>
    <property type="match status" value="1"/>
</dbReference>
<sequence length="302" mass="31483">MGWVFSVPGVAFSEAVTGWAGGDCWSDRNTASTVPPIATTPTAAPISTPLFRPGAPPGCVAPAGGPAIVELREVRKTYAGPVHALRGVDLTVVRGDLLAIVGPSGSGKSTMLHMIGTLDRPTTGVVRVAGHDVATLSDRELSALRSRHLGFVFQQFHLAPGVSALDNVADGLLYTGTNRRIRRERAAAALERVGLGHRLGHRPAELSGGEQQRVAVARAVVGDPPLLLADEPTGNLDSTAGADVLRVLADLHESGTTVAVITHDAEIAGWCPRQVRLRDGLIVDGHEHDNLGPVALLKGAGR</sequence>
<dbReference type="FunFam" id="3.40.50.300:FF:000032">
    <property type="entry name" value="Export ABC transporter ATP-binding protein"/>
    <property type="match status" value="1"/>
</dbReference>
<dbReference type="InterPro" id="IPR003593">
    <property type="entry name" value="AAA+_ATPase"/>
</dbReference>
<dbReference type="InterPro" id="IPR017871">
    <property type="entry name" value="ABC_transporter-like_CS"/>
</dbReference>
<dbReference type="GO" id="GO:0022857">
    <property type="term" value="F:transmembrane transporter activity"/>
    <property type="evidence" value="ECO:0007669"/>
    <property type="project" value="TreeGrafter"/>
</dbReference>
<dbReference type="GO" id="GO:0016887">
    <property type="term" value="F:ATP hydrolysis activity"/>
    <property type="evidence" value="ECO:0007669"/>
    <property type="project" value="InterPro"/>
</dbReference>
<keyword evidence="6" id="KW-1185">Reference proteome</keyword>
<organism evidence="5 6">
    <name type="scientific">Nonomuraea zeae</name>
    <dbReference type="NCBI Taxonomy" id="1642303"/>
    <lineage>
        <taxon>Bacteria</taxon>
        <taxon>Bacillati</taxon>
        <taxon>Actinomycetota</taxon>
        <taxon>Actinomycetes</taxon>
        <taxon>Streptosporangiales</taxon>
        <taxon>Streptosporangiaceae</taxon>
        <taxon>Nonomuraea</taxon>
    </lineage>
</organism>
<dbReference type="CDD" id="cd03255">
    <property type="entry name" value="ABC_MJ0796_LolCDE_FtsE"/>
    <property type="match status" value="1"/>
</dbReference>
<dbReference type="GO" id="GO:0005886">
    <property type="term" value="C:plasma membrane"/>
    <property type="evidence" value="ECO:0007669"/>
    <property type="project" value="TreeGrafter"/>
</dbReference>
<evidence type="ECO:0000256" key="2">
    <source>
        <dbReference type="ARBA" id="ARBA00022741"/>
    </source>
</evidence>
<dbReference type="GO" id="GO:0098796">
    <property type="term" value="C:membrane protein complex"/>
    <property type="evidence" value="ECO:0007669"/>
    <property type="project" value="UniProtKB-ARBA"/>
</dbReference>
<dbReference type="GO" id="GO:0005524">
    <property type="term" value="F:ATP binding"/>
    <property type="evidence" value="ECO:0007669"/>
    <property type="project" value="UniProtKB-KW"/>
</dbReference>
<keyword evidence="3 5" id="KW-0067">ATP-binding</keyword>
<evidence type="ECO:0000313" key="5">
    <source>
        <dbReference type="EMBL" id="TMR26786.1"/>
    </source>
</evidence>
<keyword evidence="1" id="KW-0813">Transport</keyword>
<dbReference type="OrthoDB" id="3266715at2"/>
<dbReference type="SUPFAM" id="SSF52540">
    <property type="entry name" value="P-loop containing nucleoside triphosphate hydrolases"/>
    <property type="match status" value="1"/>
</dbReference>
<dbReference type="Gene3D" id="3.40.50.300">
    <property type="entry name" value="P-loop containing nucleotide triphosphate hydrolases"/>
    <property type="match status" value="1"/>
</dbReference>
<gene>
    <name evidence="5" type="ORF">ETD85_41395</name>
</gene>
<comment type="caution">
    <text evidence="5">The sequence shown here is derived from an EMBL/GenBank/DDBJ whole genome shotgun (WGS) entry which is preliminary data.</text>
</comment>
<dbReference type="InterPro" id="IPR003439">
    <property type="entry name" value="ABC_transporter-like_ATP-bd"/>
</dbReference>